<organism evidence="1">
    <name type="scientific">Bacillus thuringiensis subsp. israelensis</name>
    <dbReference type="NCBI Taxonomy" id="1430"/>
    <lineage>
        <taxon>Bacteria</taxon>
        <taxon>Bacillati</taxon>
        <taxon>Bacillota</taxon>
        <taxon>Bacilli</taxon>
        <taxon>Bacillales</taxon>
        <taxon>Bacillaceae</taxon>
        <taxon>Bacillus</taxon>
        <taxon>Bacillus cereus group</taxon>
    </lineage>
</organism>
<accession>A0A1L2Z0Z4</accession>
<evidence type="ECO:0000313" key="1">
    <source>
        <dbReference type="EMBL" id="APF32743.1"/>
    </source>
</evidence>
<sequence length="63" mass="7786">MKLHLNAFRYNGLLEFYHIEETYPKWKNREITGVKFMELLELKKNTFYKIVKEYEENKVVTNL</sequence>
<name>A0A1L2Z0Z4_BACTI</name>
<proteinExistence type="predicted"/>
<geneLocation type="plasmid" evidence="1">
    <name>pAM65-52-1-360K</name>
</geneLocation>
<protein>
    <submittedName>
        <fullName evidence="1">Recombinase</fullName>
    </submittedName>
</protein>
<reference evidence="1" key="1">
    <citation type="journal article" date="2017" name="Res. Microbiol.">
        <title>Comparative genomics of extrachromosomal elements in Bacillus thuringiensis subsp. israelensis.</title>
        <authorList>
            <person name="Bolotin A."/>
            <person name="Gillis A."/>
            <person name="Sanchis V."/>
            <person name="Nielsen-LeRoux C."/>
            <person name="Mahillon J."/>
            <person name="Lereclus D."/>
            <person name="Sorokin A."/>
        </authorList>
    </citation>
    <scope>NUCLEOTIDE SEQUENCE</scope>
    <source>
        <strain evidence="1">AM65-52</strain>
        <plasmid evidence="1">pAM65-52-1-360K</plasmid>
    </source>
</reference>
<gene>
    <name evidence="1" type="ORF">ATN07_29690</name>
</gene>
<dbReference type="AlphaFoldDB" id="A0A1L2Z0Z4"/>
<keyword evidence="1" id="KW-0614">Plasmid</keyword>
<dbReference type="EMBL" id="CP013276">
    <property type="protein sequence ID" value="APF32743.1"/>
    <property type="molecule type" value="Genomic_DNA"/>
</dbReference>